<dbReference type="Pfam" id="PF05050">
    <property type="entry name" value="Methyltransf_21"/>
    <property type="match status" value="1"/>
</dbReference>
<feature type="domain" description="Methyltransferase FkbM" evidence="1">
    <location>
        <begin position="96"/>
        <end position="236"/>
    </location>
</feature>
<keyword evidence="3" id="KW-1185">Reference proteome</keyword>
<dbReference type="NCBIfam" id="TIGR01444">
    <property type="entry name" value="fkbM_fam"/>
    <property type="match status" value="1"/>
</dbReference>
<dbReference type="SUPFAM" id="SSF53335">
    <property type="entry name" value="S-adenosyl-L-methionine-dependent methyltransferases"/>
    <property type="match status" value="1"/>
</dbReference>
<accession>A0A7S7NWE8</accession>
<dbReference type="PANTHER" id="PTHR34203">
    <property type="entry name" value="METHYLTRANSFERASE, FKBM FAMILY PROTEIN"/>
    <property type="match status" value="1"/>
</dbReference>
<evidence type="ECO:0000259" key="1">
    <source>
        <dbReference type="Pfam" id="PF05050"/>
    </source>
</evidence>
<evidence type="ECO:0000313" key="3">
    <source>
        <dbReference type="Proteomes" id="UP000593892"/>
    </source>
</evidence>
<evidence type="ECO:0000313" key="2">
    <source>
        <dbReference type="EMBL" id="QOY91051.1"/>
    </source>
</evidence>
<organism evidence="2 3">
    <name type="scientific">Paludibaculum fermentans</name>
    <dbReference type="NCBI Taxonomy" id="1473598"/>
    <lineage>
        <taxon>Bacteria</taxon>
        <taxon>Pseudomonadati</taxon>
        <taxon>Acidobacteriota</taxon>
        <taxon>Terriglobia</taxon>
        <taxon>Bryobacterales</taxon>
        <taxon>Bryobacteraceae</taxon>
        <taxon>Paludibaculum</taxon>
    </lineage>
</organism>
<dbReference type="Proteomes" id="UP000593892">
    <property type="component" value="Chromosome"/>
</dbReference>
<gene>
    <name evidence="2" type="ORF">IRI77_14225</name>
</gene>
<proteinExistence type="predicted"/>
<dbReference type="RefSeq" id="WP_194452706.1">
    <property type="nucleotide sequence ID" value="NZ_CP063849.1"/>
</dbReference>
<sequence>MAANISAYFQWDLAYRFLRRMPALNRRELIWRILETENVDSASFRIDGNIWNTPVTYGVPLVLFRSGGYQGEEVSAVIDWIRHQGLIQAGRDTIIDVGANIGTTSLPMLRGLGCRVFAVEPEPRNLYYLRKNLEDNGFSNQVSIAPRAILREPGTIRLLQPTDDPGGFCVNRPPVREELGQSIFNGGVDVQADRLDNVAREHGVDFARVAFIWSDTQGCEEDVMDTGAEFWSRGVPFYTEIEPLSLRRQGVLTTIAGVAARHFDRYIEAKDIVSKRGAAPVRPISEFAAYLKGLPEITTDVLFLPPSCKLKN</sequence>
<dbReference type="AlphaFoldDB" id="A0A7S7NWE8"/>
<protein>
    <submittedName>
        <fullName evidence="2">FkbM family methyltransferase</fullName>
    </submittedName>
</protein>
<dbReference type="GO" id="GO:0008168">
    <property type="term" value="F:methyltransferase activity"/>
    <property type="evidence" value="ECO:0007669"/>
    <property type="project" value="UniProtKB-KW"/>
</dbReference>
<dbReference type="InterPro" id="IPR006342">
    <property type="entry name" value="FkbM_mtfrase"/>
</dbReference>
<keyword evidence="2" id="KW-0808">Transferase</keyword>
<dbReference type="KEGG" id="pfer:IRI77_14225"/>
<dbReference type="InterPro" id="IPR052514">
    <property type="entry name" value="SAM-dependent_MTase"/>
</dbReference>
<dbReference type="PANTHER" id="PTHR34203:SF15">
    <property type="entry name" value="SLL1173 PROTEIN"/>
    <property type="match status" value="1"/>
</dbReference>
<reference evidence="2 3" key="1">
    <citation type="submission" date="2020-10" db="EMBL/GenBank/DDBJ databases">
        <title>Complete genome sequence of Paludibaculum fermentans P105T, a facultatively anaerobic acidobacterium capable of dissimilatory Fe(III) reduction.</title>
        <authorList>
            <person name="Dedysh S.N."/>
            <person name="Beletsky A.V."/>
            <person name="Kulichevskaya I.S."/>
            <person name="Mardanov A.V."/>
            <person name="Ravin N.V."/>
        </authorList>
    </citation>
    <scope>NUCLEOTIDE SEQUENCE [LARGE SCALE GENOMIC DNA]</scope>
    <source>
        <strain evidence="2 3">P105</strain>
    </source>
</reference>
<dbReference type="EMBL" id="CP063849">
    <property type="protein sequence ID" value="QOY91051.1"/>
    <property type="molecule type" value="Genomic_DNA"/>
</dbReference>
<keyword evidence="2" id="KW-0489">Methyltransferase</keyword>
<dbReference type="GO" id="GO:0032259">
    <property type="term" value="P:methylation"/>
    <property type="evidence" value="ECO:0007669"/>
    <property type="project" value="UniProtKB-KW"/>
</dbReference>
<dbReference type="CDD" id="cd02440">
    <property type="entry name" value="AdoMet_MTases"/>
    <property type="match status" value="1"/>
</dbReference>
<dbReference type="InterPro" id="IPR029063">
    <property type="entry name" value="SAM-dependent_MTases_sf"/>
</dbReference>
<dbReference type="Gene3D" id="3.40.50.150">
    <property type="entry name" value="Vaccinia Virus protein VP39"/>
    <property type="match status" value="1"/>
</dbReference>
<name>A0A7S7NWE8_PALFE</name>